<accession>C0E6T3</accession>
<comment type="caution">
    <text evidence="2">The sequence shown here is derived from an EMBL/GenBank/DDBJ whole genome shotgun (WGS) entry which is preliminary data.</text>
</comment>
<dbReference type="Proteomes" id="UP000006247">
    <property type="component" value="Unassembled WGS sequence"/>
</dbReference>
<gene>
    <name evidence="2" type="ORF">CORMATOL_02721</name>
</gene>
<evidence type="ECO:0000313" key="2">
    <source>
        <dbReference type="EMBL" id="EEG25793.1"/>
    </source>
</evidence>
<reference evidence="2 3" key="1">
    <citation type="submission" date="2009-01" db="EMBL/GenBank/DDBJ databases">
        <authorList>
            <person name="Fulton L."/>
            <person name="Clifton S."/>
            <person name="Chinwalla A.T."/>
            <person name="Mitreva M."/>
            <person name="Sodergren E."/>
            <person name="Weinstock G."/>
            <person name="Clifton S."/>
            <person name="Dooling D.J."/>
            <person name="Fulton B."/>
            <person name="Minx P."/>
            <person name="Pepin K.H."/>
            <person name="Johnson M."/>
            <person name="Bhonagiri V."/>
            <person name="Nash W.E."/>
            <person name="Mardis E.R."/>
            <person name="Wilson R.K."/>
        </authorList>
    </citation>
    <scope>NUCLEOTIDE SEQUENCE [LARGE SCALE GENOMIC DNA]</scope>
    <source>
        <strain evidence="2 3">ATCC 33806</strain>
    </source>
</reference>
<sequence>MTVIMVMIVIVLVVVMIVGIVGVLVFLVMSLMTLMVMVIVMVVVGNSGRPHIGGVSLVFGVRLGHESYLTRYFHLAPVIENKH</sequence>
<dbReference type="HOGENOM" id="CLU_2536898_0_0_11"/>
<dbReference type="EMBL" id="ACEB01000046">
    <property type="protein sequence ID" value="EEG25793.1"/>
    <property type="molecule type" value="Genomic_DNA"/>
</dbReference>
<feature type="transmembrane region" description="Helical" evidence="1">
    <location>
        <begin position="6"/>
        <end position="39"/>
    </location>
</feature>
<name>C0E6T3_9CORY</name>
<keyword evidence="1" id="KW-0472">Membrane</keyword>
<keyword evidence="1" id="KW-1133">Transmembrane helix</keyword>
<proteinExistence type="predicted"/>
<dbReference type="AlphaFoldDB" id="C0E6T3"/>
<evidence type="ECO:0000256" key="1">
    <source>
        <dbReference type="SAM" id="Phobius"/>
    </source>
</evidence>
<protein>
    <submittedName>
        <fullName evidence="2">Uncharacterized protein</fullName>
    </submittedName>
</protein>
<keyword evidence="1" id="KW-0812">Transmembrane</keyword>
<organism evidence="2 3">
    <name type="scientific">Corynebacterium matruchotii ATCC 33806</name>
    <dbReference type="NCBI Taxonomy" id="566549"/>
    <lineage>
        <taxon>Bacteria</taxon>
        <taxon>Bacillati</taxon>
        <taxon>Actinomycetota</taxon>
        <taxon>Actinomycetes</taxon>
        <taxon>Mycobacteriales</taxon>
        <taxon>Corynebacteriaceae</taxon>
        <taxon>Corynebacterium</taxon>
    </lineage>
</organism>
<evidence type="ECO:0000313" key="3">
    <source>
        <dbReference type="Proteomes" id="UP000006247"/>
    </source>
</evidence>